<evidence type="ECO:0000313" key="10">
    <source>
        <dbReference type="EMBL" id="SJM64591.1"/>
    </source>
</evidence>
<feature type="transmembrane region" description="Helical" evidence="9">
    <location>
        <begin position="90"/>
        <end position="110"/>
    </location>
</feature>
<organism evidence="10 11">
    <name type="scientific">Arthrobacter rhombi</name>
    <dbReference type="NCBI Taxonomy" id="71253"/>
    <lineage>
        <taxon>Bacteria</taxon>
        <taxon>Bacillati</taxon>
        <taxon>Actinomycetota</taxon>
        <taxon>Actinomycetes</taxon>
        <taxon>Micrococcales</taxon>
        <taxon>Micrococcaceae</taxon>
        <taxon>Arthrobacter</taxon>
    </lineage>
</organism>
<feature type="transmembrane region" description="Helical" evidence="9">
    <location>
        <begin position="146"/>
        <end position="171"/>
    </location>
</feature>
<dbReference type="Pfam" id="PF01594">
    <property type="entry name" value="AI-2E_transport"/>
    <property type="match status" value="1"/>
</dbReference>
<dbReference type="InterPro" id="IPR002549">
    <property type="entry name" value="AI-2E-like"/>
</dbReference>
<dbReference type="Proteomes" id="UP000195913">
    <property type="component" value="Unassembled WGS sequence"/>
</dbReference>
<evidence type="ECO:0000256" key="3">
    <source>
        <dbReference type="ARBA" id="ARBA00022448"/>
    </source>
</evidence>
<gene>
    <name evidence="10" type="ORF">FM101_08640</name>
</gene>
<evidence type="ECO:0000313" key="11">
    <source>
        <dbReference type="Proteomes" id="UP000195913"/>
    </source>
</evidence>
<dbReference type="EMBL" id="FUHW01000032">
    <property type="protein sequence ID" value="SJM64591.1"/>
    <property type="molecule type" value="Genomic_DNA"/>
</dbReference>
<keyword evidence="11" id="KW-1185">Reference proteome</keyword>
<feature type="region of interest" description="Disordered" evidence="8">
    <location>
        <begin position="1"/>
        <end position="47"/>
    </location>
</feature>
<keyword evidence="3" id="KW-0813">Transport</keyword>
<proteinExistence type="inferred from homology"/>
<evidence type="ECO:0000256" key="1">
    <source>
        <dbReference type="ARBA" id="ARBA00004651"/>
    </source>
</evidence>
<evidence type="ECO:0000256" key="9">
    <source>
        <dbReference type="SAM" id="Phobius"/>
    </source>
</evidence>
<feature type="transmembrane region" description="Helical" evidence="9">
    <location>
        <begin position="317"/>
        <end position="346"/>
    </location>
</feature>
<evidence type="ECO:0000256" key="7">
    <source>
        <dbReference type="ARBA" id="ARBA00023136"/>
    </source>
</evidence>
<evidence type="ECO:0000256" key="2">
    <source>
        <dbReference type="ARBA" id="ARBA00009773"/>
    </source>
</evidence>
<keyword evidence="4" id="KW-1003">Cell membrane</keyword>
<dbReference type="GO" id="GO:0005886">
    <property type="term" value="C:plasma membrane"/>
    <property type="evidence" value="ECO:0007669"/>
    <property type="project" value="UniProtKB-SubCell"/>
</dbReference>
<evidence type="ECO:0000256" key="8">
    <source>
        <dbReference type="SAM" id="MobiDB-lite"/>
    </source>
</evidence>
<dbReference type="AlphaFoldDB" id="A0A1R4G8S4"/>
<dbReference type="PANTHER" id="PTHR21716:SF53">
    <property type="entry name" value="PERMEASE PERM-RELATED"/>
    <property type="match status" value="1"/>
</dbReference>
<dbReference type="GO" id="GO:0055085">
    <property type="term" value="P:transmembrane transport"/>
    <property type="evidence" value="ECO:0007669"/>
    <property type="project" value="TreeGrafter"/>
</dbReference>
<reference evidence="10 11" key="1">
    <citation type="submission" date="2017-02" db="EMBL/GenBank/DDBJ databases">
        <authorList>
            <person name="Peterson S.W."/>
        </authorList>
    </citation>
    <scope>NUCLEOTIDE SEQUENCE [LARGE SCALE GENOMIC DNA]</scope>
    <source>
        <strain evidence="10 11">B Ar 00.02</strain>
    </source>
</reference>
<keyword evidence="7 9" id="KW-0472">Membrane</keyword>
<sequence length="428" mass="45674">MMKESNATPEDGESTLGTDDGVPDGPRAESIASQQPPGSGTAAAETRPPSFLSRLLRFLKITTADSNRPPSDHGDGPEPAIGVPGVRHPVFTGFMFSVGVGLALLLYFILTNVGSLLVWIAIALFIALGLDPIVRYLERHRVPRPVGVLAAMLLLAVIFGGAVGILIPTIVKQTTAFVEKAPDIVDSFLNSDFFTTVDEQFQVRERITEEVDKFFQNTDALGGVFGGVIGVGSVVAQGLFGTLIVLVLAIYILAALPGLKSWFYRLAPRSKRERVELLSEQISNSVGNYVMGQAIVALLNALYAFIIMSIVGVPYSLLLALVVVVLAFIPLVGAVIAGILVSLIALTVGWETAVVYAIFYFGYLQFEAYFISPRVMQRTVAVPGAVAVIAVIAGGTLMGIVGALMAIPLAASAILLIREVFMARQERR</sequence>
<evidence type="ECO:0000256" key="5">
    <source>
        <dbReference type="ARBA" id="ARBA00022692"/>
    </source>
</evidence>
<feature type="transmembrane region" description="Helical" evidence="9">
    <location>
        <begin position="239"/>
        <end position="265"/>
    </location>
</feature>
<comment type="subcellular location">
    <subcellularLocation>
        <location evidence="1">Cell membrane</location>
        <topology evidence="1">Multi-pass membrane protein</topology>
    </subcellularLocation>
</comment>
<feature type="transmembrane region" description="Helical" evidence="9">
    <location>
        <begin position="384"/>
        <end position="417"/>
    </location>
</feature>
<evidence type="ECO:0008006" key="12">
    <source>
        <dbReference type="Google" id="ProtNLM"/>
    </source>
</evidence>
<keyword evidence="6 9" id="KW-1133">Transmembrane helix</keyword>
<protein>
    <recommendedName>
        <fullName evidence="12">Permease</fullName>
    </recommendedName>
</protein>
<name>A0A1R4G8S4_9MICC</name>
<evidence type="ECO:0000256" key="4">
    <source>
        <dbReference type="ARBA" id="ARBA00022475"/>
    </source>
</evidence>
<accession>A0A1R4G8S4</accession>
<evidence type="ECO:0000256" key="6">
    <source>
        <dbReference type="ARBA" id="ARBA00022989"/>
    </source>
</evidence>
<dbReference type="PANTHER" id="PTHR21716">
    <property type="entry name" value="TRANSMEMBRANE PROTEIN"/>
    <property type="match status" value="1"/>
</dbReference>
<feature type="transmembrane region" description="Helical" evidence="9">
    <location>
        <begin position="286"/>
        <end position="311"/>
    </location>
</feature>
<feature type="transmembrane region" description="Helical" evidence="9">
    <location>
        <begin position="116"/>
        <end position="134"/>
    </location>
</feature>
<keyword evidence="5 9" id="KW-0812">Transmembrane</keyword>
<comment type="similarity">
    <text evidence="2">Belongs to the autoinducer-2 exporter (AI-2E) (TC 2.A.86) family.</text>
</comment>
<feature type="transmembrane region" description="Helical" evidence="9">
    <location>
        <begin position="353"/>
        <end position="372"/>
    </location>
</feature>